<dbReference type="Pfam" id="PF00149">
    <property type="entry name" value="Metallophos"/>
    <property type="match status" value="1"/>
</dbReference>
<evidence type="ECO:0000259" key="3">
    <source>
        <dbReference type="Pfam" id="PF00149"/>
    </source>
</evidence>
<dbReference type="CDD" id="cd00842">
    <property type="entry name" value="MPP_ASMase"/>
    <property type="match status" value="1"/>
</dbReference>
<dbReference type="VEuPathDB" id="FungiDB:YALI1_E33599g"/>
<evidence type="ECO:0000313" key="4">
    <source>
        <dbReference type="EMBL" id="AOW06085.1"/>
    </source>
</evidence>
<evidence type="ECO:0000256" key="1">
    <source>
        <dbReference type="ARBA" id="ARBA00022801"/>
    </source>
</evidence>
<dbReference type="AlphaFoldDB" id="A0A1D8NKB5"/>
<reference evidence="4 5" key="1">
    <citation type="journal article" date="2016" name="PLoS ONE">
        <title>Sequence Assembly of Yarrowia lipolytica Strain W29/CLIB89 Shows Transposable Element Diversity.</title>
        <authorList>
            <person name="Magnan C."/>
            <person name="Yu J."/>
            <person name="Chang I."/>
            <person name="Jahn E."/>
            <person name="Kanomata Y."/>
            <person name="Wu J."/>
            <person name="Zeller M."/>
            <person name="Oakes M."/>
            <person name="Baldi P."/>
            <person name="Sandmeyer S."/>
        </authorList>
    </citation>
    <scope>NUCLEOTIDE SEQUENCE [LARGE SCALE GENOMIC DNA]</scope>
    <source>
        <strain evidence="5">CLIB89(W29)</strain>
    </source>
</reference>
<dbReference type="Gene3D" id="3.60.21.10">
    <property type="match status" value="1"/>
</dbReference>
<organism evidence="4 5">
    <name type="scientific">Yarrowia lipolytica</name>
    <name type="common">Candida lipolytica</name>
    <dbReference type="NCBI Taxonomy" id="4952"/>
    <lineage>
        <taxon>Eukaryota</taxon>
        <taxon>Fungi</taxon>
        <taxon>Dikarya</taxon>
        <taxon>Ascomycota</taxon>
        <taxon>Saccharomycotina</taxon>
        <taxon>Dipodascomycetes</taxon>
        <taxon>Dipodascales</taxon>
        <taxon>Dipodascales incertae sedis</taxon>
        <taxon>Yarrowia</taxon>
    </lineage>
</organism>
<keyword evidence="1" id="KW-0378">Hydrolase</keyword>
<dbReference type="PANTHER" id="PTHR10340:SF27">
    <property type="entry name" value="ACL091CP"/>
    <property type="match status" value="1"/>
</dbReference>
<dbReference type="SUPFAM" id="SSF56300">
    <property type="entry name" value="Metallo-dependent phosphatases"/>
    <property type="match status" value="1"/>
</dbReference>
<dbReference type="PANTHER" id="PTHR10340">
    <property type="entry name" value="SPHINGOMYELIN PHOSPHODIESTERASE"/>
    <property type="match status" value="1"/>
</dbReference>
<protein>
    <recommendedName>
        <fullName evidence="3">Calcineurin-like phosphoesterase domain-containing protein</fullName>
    </recommendedName>
</protein>
<dbReference type="Proteomes" id="UP000182444">
    <property type="component" value="Chromosome 1E"/>
</dbReference>
<dbReference type="OMA" id="FHEYVAS"/>
<dbReference type="GeneID" id="2911614"/>
<name>A0A1D8NKB5_YARLL</name>
<dbReference type="eggNOG" id="KOG3770">
    <property type="taxonomic scope" value="Eukaryota"/>
</dbReference>
<dbReference type="KEGG" id="yli:2911614"/>
<evidence type="ECO:0000256" key="2">
    <source>
        <dbReference type="ARBA" id="ARBA00023180"/>
    </source>
</evidence>
<dbReference type="EMBL" id="CP017557">
    <property type="protein sequence ID" value="AOW06085.1"/>
    <property type="molecule type" value="Genomic_DNA"/>
</dbReference>
<sequence>MKLDIFARALGVASLFSRDLTVPNLPNDKLMEWGETEATKIFDQDLSSCDKCRQALDLGKKFALKNRDLTPRLLVKLCQKYNFTADCDTWQGDVITRGGKGKHAANVMTLLDPYGDDGQAVCAEFVKIKGKAACKYPDTPKFDISSWWPAKPQNPNIPKSEGKTFNAAHVSDFHIDLRYTIGAEADCDKGMCCTPVVENKKAKAAGLSPLVPAQKQGTYKCDSPEVLLDKGMQSVGTLAAVKDFEFAIFTGDMVSHDLDEWLSFAHTFQSEEECYYLMKKHLKDVPMYPTFGNHDSYPYAQLAQNKSGYAGDFTWNAELSAALWQDFGWIDEETEKQAAHTYGSFAVTTKRGLRVISVDSNFWYKANLYNWWNISDPDPSGTFKWIVSELLECEKKGQKAWLLAHVPTGTAAAATPWSAEIMRQIIVRFSPHVLASVFYGHTHADQFTVYYDGESDKDIVSEESALQIGWIVQSLTPMNNYNPGWRYYEVDTKTFEIMDSRNYYTKLNETFDFDMRYGKNVTTNGFEHLEYPAHTPQNMTWEFEYSARDAYDPDHTWPKNAPLNGTFWHRAARNIVTRANQTQLYYDHYYRKSPFVKQDCDGKCVKNLYCSFVTSTNDQLARCKKLKEIPHME</sequence>
<dbReference type="InterPro" id="IPR041805">
    <property type="entry name" value="ASMase/PPN1_MPP"/>
</dbReference>
<dbReference type="GO" id="GO:0008081">
    <property type="term" value="F:phosphoric diester hydrolase activity"/>
    <property type="evidence" value="ECO:0007669"/>
    <property type="project" value="TreeGrafter"/>
</dbReference>
<dbReference type="InterPro" id="IPR004843">
    <property type="entry name" value="Calcineurin-like_PHP"/>
</dbReference>
<proteinExistence type="predicted"/>
<keyword evidence="2" id="KW-0325">Glycoprotein</keyword>
<dbReference type="InterPro" id="IPR029052">
    <property type="entry name" value="Metallo-depent_PP-like"/>
</dbReference>
<dbReference type="VEuPathDB" id="FungiDB:YALI0_E28446g"/>
<feature type="domain" description="Calcineurin-like phosphoesterase" evidence="3">
    <location>
        <begin position="169"/>
        <end position="444"/>
    </location>
</feature>
<gene>
    <name evidence="4" type="ORF">YALI1_E33599g</name>
</gene>
<accession>A0A1D8NKB5</accession>
<dbReference type="FunFam" id="3.60.21.10:FF:000105">
    <property type="entry name" value="Metallo-dependent phosphatase-like protein"/>
    <property type="match status" value="1"/>
</dbReference>
<evidence type="ECO:0000313" key="5">
    <source>
        <dbReference type="Proteomes" id="UP000182444"/>
    </source>
</evidence>
<dbReference type="RefSeq" id="XP_504507.3">
    <property type="nucleotide sequence ID" value="XM_504507.3"/>
</dbReference>